<evidence type="ECO:0000256" key="10">
    <source>
        <dbReference type="ARBA" id="ARBA00023201"/>
    </source>
</evidence>
<feature type="transmembrane region" description="Helical" evidence="11">
    <location>
        <begin position="328"/>
        <end position="349"/>
    </location>
</feature>
<protein>
    <recommendedName>
        <fullName evidence="12">Cation/H+ exchanger transmembrane domain-containing protein</fullName>
    </recommendedName>
</protein>
<feature type="transmembrane region" description="Helical" evidence="11">
    <location>
        <begin position="219"/>
        <end position="251"/>
    </location>
</feature>
<evidence type="ECO:0000256" key="1">
    <source>
        <dbReference type="ARBA" id="ARBA00004141"/>
    </source>
</evidence>
<dbReference type="PANTHER" id="PTHR43562">
    <property type="entry name" value="NAPA-TYPE SODIUM/HYDROGEN ANTIPORTER"/>
    <property type="match status" value="1"/>
</dbReference>
<keyword evidence="8" id="KW-0406">Ion transport</keyword>
<comment type="similarity">
    <text evidence="2">Belongs to the monovalent cation:proton antiporter 2 (CPA2) transporter (TC 2.A.37) family.</text>
</comment>
<keyword evidence="3" id="KW-0813">Transport</keyword>
<comment type="subcellular location">
    <subcellularLocation>
        <location evidence="1">Membrane</location>
        <topology evidence="1">Multi-pass membrane protein</topology>
    </subcellularLocation>
</comment>
<evidence type="ECO:0000256" key="4">
    <source>
        <dbReference type="ARBA" id="ARBA00022449"/>
    </source>
</evidence>
<feature type="transmembrane region" description="Helical" evidence="11">
    <location>
        <begin position="31"/>
        <end position="49"/>
    </location>
</feature>
<evidence type="ECO:0000256" key="7">
    <source>
        <dbReference type="ARBA" id="ARBA00023053"/>
    </source>
</evidence>
<dbReference type="InterPro" id="IPR006153">
    <property type="entry name" value="Cation/H_exchanger_TM"/>
</dbReference>
<dbReference type="Proteomes" id="UP000179095">
    <property type="component" value="Unassembled WGS sequence"/>
</dbReference>
<evidence type="ECO:0000256" key="8">
    <source>
        <dbReference type="ARBA" id="ARBA00023065"/>
    </source>
</evidence>
<sequence length="388" mass="41222">MEISAVLLTLFIILVAAKIGGEIAEYFKQPAVLGELIAGVVVGVGALGLVKESDFINILAQIGAIILLFEAGVTSEYESFMKVKLWAFTVACVGVVFPFIFGYFVSHYYGLGVIESIFVGATLTATSVGITVRVFQDLGRIKSKEAQIVIGAAVVDDVIGLIILAVIIGIITSGSVSVINILRITGMAAFFLGGALIVGNVAAPTLLKFVHQMRVRGVLFVFAFAFCLIMAVASQAVGLAPIVGAFAAGLILSRTEHKEHVERQIKPVADIFVPIFFIMMGAAVNVSYFNPFNPANHSMLVFAALLFAVAVAGKLISGWAVFARVNKLMIGVGMMPRGEVGLIFAAYGLSHKIISQPLYVAILVMVILTTFVTPPILKAIIQRCPPNS</sequence>
<accession>A0A1F4RPC2</accession>
<dbReference type="GO" id="GO:0006814">
    <property type="term" value="P:sodium ion transport"/>
    <property type="evidence" value="ECO:0007669"/>
    <property type="project" value="UniProtKB-KW"/>
</dbReference>
<organism evidence="13 14">
    <name type="scientific">candidate division WOR-1 bacterium RIFCSPLOWO2_12_FULL_45_9</name>
    <dbReference type="NCBI Taxonomy" id="1802568"/>
    <lineage>
        <taxon>Bacteria</taxon>
        <taxon>Bacillati</taxon>
        <taxon>Saganbacteria</taxon>
    </lineage>
</organism>
<dbReference type="STRING" id="1802568.A3F86_03880"/>
<evidence type="ECO:0000256" key="6">
    <source>
        <dbReference type="ARBA" id="ARBA00022989"/>
    </source>
</evidence>
<keyword evidence="4" id="KW-0050">Antiport</keyword>
<dbReference type="EMBL" id="METQ01000006">
    <property type="protein sequence ID" value="OGC10027.1"/>
    <property type="molecule type" value="Genomic_DNA"/>
</dbReference>
<comment type="caution">
    <text evidence="13">The sequence shown here is derived from an EMBL/GenBank/DDBJ whole genome shotgun (WGS) entry which is preliminary data.</text>
</comment>
<evidence type="ECO:0000313" key="13">
    <source>
        <dbReference type="EMBL" id="OGC10027.1"/>
    </source>
</evidence>
<evidence type="ECO:0000259" key="12">
    <source>
        <dbReference type="Pfam" id="PF00999"/>
    </source>
</evidence>
<keyword evidence="10" id="KW-0739">Sodium transport</keyword>
<keyword evidence="5 11" id="KW-0812">Transmembrane</keyword>
<dbReference type="Gene3D" id="1.20.1530.20">
    <property type="match status" value="1"/>
</dbReference>
<feature type="transmembrane region" description="Helical" evidence="11">
    <location>
        <begin position="184"/>
        <end position="207"/>
    </location>
</feature>
<feature type="transmembrane region" description="Helical" evidence="11">
    <location>
        <begin position="85"/>
        <end position="105"/>
    </location>
</feature>
<feature type="transmembrane region" description="Helical" evidence="11">
    <location>
        <begin position="55"/>
        <end position="73"/>
    </location>
</feature>
<dbReference type="GO" id="GO:0015297">
    <property type="term" value="F:antiporter activity"/>
    <property type="evidence" value="ECO:0007669"/>
    <property type="project" value="UniProtKB-KW"/>
</dbReference>
<feature type="domain" description="Cation/H+ exchanger transmembrane" evidence="12">
    <location>
        <begin position="17"/>
        <end position="380"/>
    </location>
</feature>
<dbReference type="Pfam" id="PF00999">
    <property type="entry name" value="Na_H_Exchanger"/>
    <property type="match status" value="1"/>
</dbReference>
<keyword evidence="6 11" id="KW-1133">Transmembrane helix</keyword>
<evidence type="ECO:0000313" key="14">
    <source>
        <dbReference type="Proteomes" id="UP000179095"/>
    </source>
</evidence>
<keyword evidence="9 11" id="KW-0472">Membrane</keyword>
<reference evidence="13 14" key="1">
    <citation type="journal article" date="2016" name="Nat. Commun.">
        <title>Thousands of microbial genomes shed light on interconnected biogeochemical processes in an aquifer system.</title>
        <authorList>
            <person name="Anantharaman K."/>
            <person name="Brown C.T."/>
            <person name="Hug L.A."/>
            <person name="Sharon I."/>
            <person name="Castelle C.J."/>
            <person name="Probst A.J."/>
            <person name="Thomas B.C."/>
            <person name="Singh A."/>
            <person name="Wilkins M.J."/>
            <person name="Karaoz U."/>
            <person name="Brodie E.L."/>
            <person name="Williams K.H."/>
            <person name="Hubbard S.S."/>
            <person name="Banfield J.F."/>
        </authorList>
    </citation>
    <scope>NUCLEOTIDE SEQUENCE [LARGE SCALE GENOMIC DNA]</scope>
</reference>
<evidence type="ECO:0000256" key="3">
    <source>
        <dbReference type="ARBA" id="ARBA00022448"/>
    </source>
</evidence>
<feature type="transmembrane region" description="Helical" evidence="11">
    <location>
        <begin position="148"/>
        <end position="172"/>
    </location>
</feature>
<evidence type="ECO:0000256" key="5">
    <source>
        <dbReference type="ARBA" id="ARBA00022692"/>
    </source>
</evidence>
<evidence type="ECO:0000256" key="11">
    <source>
        <dbReference type="SAM" id="Phobius"/>
    </source>
</evidence>
<dbReference type="PANTHER" id="PTHR43562:SF3">
    <property type="entry name" value="SODIUM ION_PROTON EXCHANGER (EUROFUNG)"/>
    <property type="match status" value="1"/>
</dbReference>
<gene>
    <name evidence="13" type="ORF">A3F86_03880</name>
</gene>
<feature type="transmembrane region" description="Helical" evidence="11">
    <location>
        <begin position="358"/>
        <end position="377"/>
    </location>
</feature>
<dbReference type="GO" id="GO:1902600">
    <property type="term" value="P:proton transmembrane transport"/>
    <property type="evidence" value="ECO:0007669"/>
    <property type="project" value="InterPro"/>
</dbReference>
<feature type="transmembrane region" description="Helical" evidence="11">
    <location>
        <begin position="271"/>
        <end position="288"/>
    </location>
</feature>
<dbReference type="AlphaFoldDB" id="A0A1F4RPC2"/>
<feature type="transmembrane region" description="Helical" evidence="11">
    <location>
        <begin position="117"/>
        <end position="136"/>
    </location>
</feature>
<evidence type="ECO:0000256" key="2">
    <source>
        <dbReference type="ARBA" id="ARBA00005551"/>
    </source>
</evidence>
<feature type="transmembrane region" description="Helical" evidence="11">
    <location>
        <begin position="300"/>
        <end position="322"/>
    </location>
</feature>
<feature type="transmembrane region" description="Helical" evidence="11">
    <location>
        <begin position="6"/>
        <end position="24"/>
    </location>
</feature>
<dbReference type="InterPro" id="IPR038770">
    <property type="entry name" value="Na+/solute_symporter_sf"/>
</dbReference>
<name>A0A1F4RPC2_UNCSA</name>
<dbReference type="GO" id="GO:0016020">
    <property type="term" value="C:membrane"/>
    <property type="evidence" value="ECO:0007669"/>
    <property type="project" value="UniProtKB-SubCell"/>
</dbReference>
<proteinExistence type="inferred from homology"/>
<evidence type="ECO:0000256" key="9">
    <source>
        <dbReference type="ARBA" id="ARBA00023136"/>
    </source>
</evidence>
<keyword evidence="7" id="KW-0915">Sodium</keyword>